<keyword evidence="1" id="KW-0472">Membrane</keyword>
<evidence type="ECO:0000256" key="1">
    <source>
        <dbReference type="SAM" id="Phobius"/>
    </source>
</evidence>
<keyword evidence="1" id="KW-1133">Transmembrane helix</keyword>
<sequence>MTKLIEIWRILEYACKKKSCVICLCLVFSHLFLLTAYFIDKEEEAVVLRPYHNKTSKPTCYE</sequence>
<accession>A0A2C9UXL0</accession>
<dbReference type="EMBL" id="CM004397">
    <property type="protein sequence ID" value="OAY36389.1"/>
    <property type="molecule type" value="Genomic_DNA"/>
</dbReference>
<reference evidence="2" key="1">
    <citation type="submission" date="2016-02" db="EMBL/GenBank/DDBJ databases">
        <title>WGS assembly of Manihot esculenta.</title>
        <authorList>
            <person name="Bredeson J.V."/>
            <person name="Prochnik S.E."/>
            <person name="Lyons J.B."/>
            <person name="Schmutz J."/>
            <person name="Grimwood J."/>
            <person name="Vrebalov J."/>
            <person name="Bart R.S."/>
            <person name="Amuge T."/>
            <person name="Ferguson M.E."/>
            <person name="Green R."/>
            <person name="Putnam N."/>
            <person name="Stites J."/>
            <person name="Rounsley S."/>
            <person name="Rokhsar D.S."/>
        </authorList>
    </citation>
    <scope>NUCLEOTIDE SEQUENCE [LARGE SCALE GENOMIC DNA]</scope>
    <source>
        <tissue evidence="2">Leaf</tissue>
    </source>
</reference>
<gene>
    <name evidence="2" type="ORF">MANES_11G017700</name>
</gene>
<name>A0A2C9UXL0_MANES</name>
<organism evidence="2">
    <name type="scientific">Manihot esculenta</name>
    <name type="common">Cassava</name>
    <name type="synonym">Jatropha manihot</name>
    <dbReference type="NCBI Taxonomy" id="3983"/>
    <lineage>
        <taxon>Eukaryota</taxon>
        <taxon>Viridiplantae</taxon>
        <taxon>Streptophyta</taxon>
        <taxon>Embryophyta</taxon>
        <taxon>Tracheophyta</taxon>
        <taxon>Spermatophyta</taxon>
        <taxon>Magnoliopsida</taxon>
        <taxon>eudicotyledons</taxon>
        <taxon>Gunneridae</taxon>
        <taxon>Pentapetalae</taxon>
        <taxon>rosids</taxon>
        <taxon>fabids</taxon>
        <taxon>Malpighiales</taxon>
        <taxon>Euphorbiaceae</taxon>
        <taxon>Crotonoideae</taxon>
        <taxon>Manihoteae</taxon>
        <taxon>Manihot</taxon>
    </lineage>
</organism>
<dbReference type="AlphaFoldDB" id="A0A2C9UXL0"/>
<proteinExistence type="predicted"/>
<evidence type="ECO:0000313" key="2">
    <source>
        <dbReference type="EMBL" id="OAY36389.1"/>
    </source>
</evidence>
<feature type="transmembrane region" description="Helical" evidence="1">
    <location>
        <begin position="21"/>
        <end position="39"/>
    </location>
</feature>
<keyword evidence="1" id="KW-0812">Transmembrane</keyword>
<protein>
    <submittedName>
        <fullName evidence="2">Uncharacterized protein</fullName>
    </submittedName>
</protein>